<gene>
    <name evidence="1" type="ORF">RIF29_07669</name>
</gene>
<dbReference type="Proteomes" id="UP001372338">
    <property type="component" value="Unassembled WGS sequence"/>
</dbReference>
<dbReference type="AlphaFoldDB" id="A0AAN9PC75"/>
<evidence type="ECO:0000313" key="1">
    <source>
        <dbReference type="EMBL" id="KAK7292039.1"/>
    </source>
</evidence>
<dbReference type="EMBL" id="JAYWIO010000001">
    <property type="protein sequence ID" value="KAK7292039.1"/>
    <property type="molecule type" value="Genomic_DNA"/>
</dbReference>
<comment type="caution">
    <text evidence="1">The sequence shown here is derived from an EMBL/GenBank/DDBJ whole genome shotgun (WGS) entry which is preliminary data.</text>
</comment>
<accession>A0AAN9PC75</accession>
<protein>
    <submittedName>
        <fullName evidence="1">Uncharacterized protein</fullName>
    </submittedName>
</protein>
<proteinExistence type="predicted"/>
<evidence type="ECO:0000313" key="2">
    <source>
        <dbReference type="Proteomes" id="UP001372338"/>
    </source>
</evidence>
<keyword evidence="2" id="KW-1185">Reference proteome</keyword>
<reference evidence="1 2" key="1">
    <citation type="submission" date="2024-01" db="EMBL/GenBank/DDBJ databases">
        <title>The genomes of 5 underutilized Papilionoideae crops provide insights into root nodulation and disease resistanc.</title>
        <authorList>
            <person name="Yuan L."/>
        </authorList>
    </citation>
    <scope>NUCLEOTIDE SEQUENCE [LARGE SCALE GENOMIC DNA]</scope>
    <source>
        <strain evidence="1">ZHUSHIDOU_FW_LH</strain>
        <tissue evidence="1">Leaf</tissue>
    </source>
</reference>
<sequence length="75" mass="8664">MSKNKLFESPCSNDDDGYWRYKNSRSACVHNCTSVFTDRSQLLTRYFFSCYSVSVLVHPRAGLYTVEQLVKAKIT</sequence>
<organism evidence="1 2">
    <name type="scientific">Crotalaria pallida</name>
    <name type="common">Smooth rattlebox</name>
    <name type="synonym">Crotalaria striata</name>
    <dbReference type="NCBI Taxonomy" id="3830"/>
    <lineage>
        <taxon>Eukaryota</taxon>
        <taxon>Viridiplantae</taxon>
        <taxon>Streptophyta</taxon>
        <taxon>Embryophyta</taxon>
        <taxon>Tracheophyta</taxon>
        <taxon>Spermatophyta</taxon>
        <taxon>Magnoliopsida</taxon>
        <taxon>eudicotyledons</taxon>
        <taxon>Gunneridae</taxon>
        <taxon>Pentapetalae</taxon>
        <taxon>rosids</taxon>
        <taxon>fabids</taxon>
        <taxon>Fabales</taxon>
        <taxon>Fabaceae</taxon>
        <taxon>Papilionoideae</taxon>
        <taxon>50 kb inversion clade</taxon>
        <taxon>genistoids sensu lato</taxon>
        <taxon>core genistoids</taxon>
        <taxon>Crotalarieae</taxon>
        <taxon>Crotalaria</taxon>
    </lineage>
</organism>
<name>A0AAN9PC75_CROPI</name>